<keyword evidence="3" id="KW-0378">Hydrolase</keyword>
<dbReference type="PRINTS" id="PR01210">
    <property type="entry name" value="GGTRANSPTASE"/>
</dbReference>
<comment type="caution">
    <text evidence="5">The sequence shown here is derived from an EMBL/GenBank/DDBJ whole genome shotgun (WGS) entry which is preliminary data.</text>
</comment>
<dbReference type="InterPro" id="IPR029055">
    <property type="entry name" value="Ntn_hydrolases_N"/>
</dbReference>
<dbReference type="SUPFAM" id="SSF56235">
    <property type="entry name" value="N-terminal nucleophile aminohydrolases (Ntn hydrolases)"/>
    <property type="match status" value="1"/>
</dbReference>
<organism evidence="5 6">
    <name type="scientific">Thermohalobaculum xanthum</name>
    <dbReference type="NCBI Taxonomy" id="2753746"/>
    <lineage>
        <taxon>Bacteria</taxon>
        <taxon>Pseudomonadati</taxon>
        <taxon>Pseudomonadota</taxon>
        <taxon>Alphaproteobacteria</taxon>
        <taxon>Rhodobacterales</taxon>
        <taxon>Paracoccaceae</taxon>
        <taxon>Thermohalobaculum</taxon>
    </lineage>
</organism>
<dbReference type="Gene3D" id="3.60.20.40">
    <property type="match status" value="1"/>
</dbReference>
<accession>A0A8J7M891</accession>
<protein>
    <submittedName>
        <fullName evidence="5">Gamma-glutamyltransferase</fullName>
    </submittedName>
</protein>
<keyword evidence="2" id="KW-0808">Transferase</keyword>
<dbReference type="InterPro" id="IPR051792">
    <property type="entry name" value="GGT_bact"/>
</dbReference>
<dbReference type="GO" id="GO:0016787">
    <property type="term" value="F:hydrolase activity"/>
    <property type="evidence" value="ECO:0007669"/>
    <property type="project" value="UniProtKB-KW"/>
</dbReference>
<name>A0A8J7M891_9RHOB</name>
<evidence type="ECO:0000256" key="1">
    <source>
        <dbReference type="ARBA" id="ARBA00009381"/>
    </source>
</evidence>
<proteinExistence type="inferred from homology"/>
<comment type="similarity">
    <text evidence="1">Belongs to the gamma-glutamyltransferase family.</text>
</comment>
<evidence type="ECO:0000313" key="5">
    <source>
        <dbReference type="EMBL" id="MBK0400073.1"/>
    </source>
</evidence>
<evidence type="ECO:0000256" key="2">
    <source>
        <dbReference type="ARBA" id="ARBA00022679"/>
    </source>
</evidence>
<evidence type="ECO:0000256" key="3">
    <source>
        <dbReference type="ARBA" id="ARBA00022801"/>
    </source>
</evidence>
<dbReference type="GO" id="GO:0016740">
    <property type="term" value="F:transferase activity"/>
    <property type="evidence" value="ECO:0007669"/>
    <property type="project" value="UniProtKB-KW"/>
</dbReference>
<dbReference type="AlphaFoldDB" id="A0A8J7M891"/>
<evidence type="ECO:0000313" key="6">
    <source>
        <dbReference type="Proteomes" id="UP000655420"/>
    </source>
</evidence>
<dbReference type="PANTHER" id="PTHR43199:SF1">
    <property type="entry name" value="GLUTATHIONE HYDROLASE PROENZYME"/>
    <property type="match status" value="1"/>
</dbReference>
<dbReference type="PANTHER" id="PTHR43199">
    <property type="entry name" value="GLUTATHIONE HYDROLASE"/>
    <property type="match status" value="1"/>
</dbReference>
<dbReference type="InterPro" id="IPR043137">
    <property type="entry name" value="GGT_ssub_C"/>
</dbReference>
<dbReference type="Pfam" id="PF01019">
    <property type="entry name" value="G_glu_transpept"/>
    <property type="match status" value="1"/>
</dbReference>
<evidence type="ECO:0000256" key="4">
    <source>
        <dbReference type="ARBA" id="ARBA00023145"/>
    </source>
</evidence>
<sequence length="506" mass="53133">MSWRFAIAAGHQVTADAGAEVLRAGGNAVDAAVAAAFTAMVAEPVLAGLMGGGFMLVRDPKGGARILDAFVQTPRRKRPLSELDLREVEADFGETRQRFVIGAGTVAGSGFAAALEGAHRDLGRMPMAELVGPAVRAAREGVRVTAFQSGIGRIVTPILCATDSIRALMCDEGEPKAEGALFTNPALADVLEVFGIEGARLIQEGEVAAALLQVMEEGGHLTRDDLRRHRAVWREPLRHARGMAEIGLNPPPALGGALIAFALAIAPDRPGAADLARAFAQTVHARLETRLDDDVVAGTAKLFDPDLLARYRASVQGRRAALRGTTQISVVDPAGMGVSLTLSNGEGAGFVVPGTGIVPNNMLGEDDLVPGDPLNWEADRRLASMMTPLEVGWPDGRVALMGSGGSNRIRTALAQVLVQLCDHGASLEAAITAPRLHVEGREPEIDFELEGLPDAAREALLGAWPEARGWASRSMFFGGVHAVMRDARGNVDAAGDPRRDGVAIIG</sequence>
<keyword evidence="4" id="KW-0865">Zymogen</keyword>
<dbReference type="RefSeq" id="WP_200610396.1">
    <property type="nucleotide sequence ID" value="NZ_JAEHHL010000007.1"/>
</dbReference>
<keyword evidence="6" id="KW-1185">Reference proteome</keyword>
<dbReference type="Proteomes" id="UP000655420">
    <property type="component" value="Unassembled WGS sequence"/>
</dbReference>
<reference evidence="5" key="1">
    <citation type="submission" date="2020-12" db="EMBL/GenBank/DDBJ databases">
        <title>Bacterial taxonomy.</title>
        <authorList>
            <person name="Pan X."/>
        </authorList>
    </citation>
    <scope>NUCLEOTIDE SEQUENCE</scope>
    <source>
        <strain evidence="5">M0105</strain>
    </source>
</reference>
<dbReference type="EMBL" id="JAEHHL010000007">
    <property type="protein sequence ID" value="MBK0400073.1"/>
    <property type="molecule type" value="Genomic_DNA"/>
</dbReference>
<gene>
    <name evidence="5" type="ORF">H0I76_12810</name>
</gene>